<evidence type="ECO:0000256" key="9">
    <source>
        <dbReference type="SAM" id="MobiDB-lite"/>
    </source>
</evidence>
<dbReference type="KEGG" id="nva:G3M78_12250"/>
<feature type="transmembrane region" description="Helical" evidence="10">
    <location>
        <begin position="205"/>
        <end position="227"/>
    </location>
</feature>
<dbReference type="GO" id="GO:0005886">
    <property type="term" value="C:plasma membrane"/>
    <property type="evidence" value="ECO:0007669"/>
    <property type="project" value="UniProtKB-SubCell"/>
</dbReference>
<feature type="domain" description="MotA/TolQ/ExbB proton channel" evidence="11">
    <location>
        <begin position="129"/>
        <end position="245"/>
    </location>
</feature>
<dbReference type="InterPro" id="IPR002898">
    <property type="entry name" value="MotA_ExbB_proton_chnl"/>
</dbReference>
<name>A0A7T0G480_9BACT</name>
<feature type="region of interest" description="Disordered" evidence="9">
    <location>
        <begin position="1"/>
        <end position="26"/>
    </location>
</feature>
<accession>A0A7T0G480</accession>
<keyword evidence="5 10" id="KW-0812">Transmembrane</keyword>
<evidence type="ECO:0000313" key="12">
    <source>
        <dbReference type="EMBL" id="QPJ66123.1"/>
    </source>
</evidence>
<dbReference type="Pfam" id="PF01618">
    <property type="entry name" value="MotA_ExbB"/>
    <property type="match status" value="1"/>
</dbReference>
<evidence type="ECO:0000256" key="7">
    <source>
        <dbReference type="ARBA" id="ARBA00022989"/>
    </source>
</evidence>
<comment type="similarity">
    <text evidence="2">Belongs to the MotA family.</text>
</comment>
<evidence type="ECO:0000256" key="6">
    <source>
        <dbReference type="ARBA" id="ARBA00022779"/>
    </source>
</evidence>
<keyword evidence="4" id="KW-1003">Cell membrane</keyword>
<proteinExistence type="inferred from homology"/>
<dbReference type="GO" id="GO:0071978">
    <property type="term" value="P:bacterial-type flagellum-dependent swarming motility"/>
    <property type="evidence" value="ECO:0007669"/>
    <property type="project" value="InterPro"/>
</dbReference>
<keyword evidence="6" id="KW-0283">Flagellar rotation</keyword>
<feature type="compositionally biased region" description="Basic and acidic residues" evidence="9">
    <location>
        <begin position="1"/>
        <end position="18"/>
    </location>
</feature>
<dbReference type="InterPro" id="IPR047055">
    <property type="entry name" value="MotA-like"/>
</dbReference>
<evidence type="ECO:0000256" key="2">
    <source>
        <dbReference type="ARBA" id="ARBA00008038"/>
    </source>
</evidence>
<evidence type="ECO:0000256" key="4">
    <source>
        <dbReference type="ARBA" id="ARBA00022475"/>
    </source>
</evidence>
<dbReference type="PANTHER" id="PTHR30433">
    <property type="entry name" value="CHEMOTAXIS PROTEIN MOTA"/>
    <property type="match status" value="1"/>
</dbReference>
<sequence>MATATKEAEGVADVRQRGDAQAAQPETGIDTGTLLGTLGGTFLIITAIIRGGDPEVFVNINGMLIVIGGTLATSFIAFPSKKILVMFPVIYNAYRPDNQTPADHVDSIMKLATKYRSGGMKQLENEEGKIDNPYLKNGIAMIVDGYNGREIHEILDRELTSLVERHNSGQKILRFMAVQAPVFGMAGTLIGLIQMLMHIDDPSTIGPALATALITTFYGIIVANLIITPIVAKLASKTDAESLTYKIIRVGVLGIHDRNNPQKIQRNMNTMLPPAIRK</sequence>
<evidence type="ECO:0000256" key="10">
    <source>
        <dbReference type="SAM" id="Phobius"/>
    </source>
</evidence>
<gene>
    <name evidence="12" type="ORF">G3M78_12250</name>
</gene>
<reference evidence="13" key="1">
    <citation type="submission" date="2020-02" db="EMBL/GenBank/DDBJ databases">
        <title>Genomic and physiological characterization of two novel Nitrospinaceae genera.</title>
        <authorList>
            <person name="Mueller A.J."/>
            <person name="Jung M.-Y."/>
            <person name="Strachan C.R."/>
            <person name="Herbold C.W."/>
            <person name="Kirkegaard R.H."/>
            <person name="Daims H."/>
        </authorList>
    </citation>
    <scope>NUCLEOTIDE SEQUENCE [LARGE SCALE GENOMIC DNA]</scope>
</reference>
<comment type="subcellular location">
    <subcellularLocation>
        <location evidence="1">Cell membrane</location>
        <topology evidence="1">Multi-pass membrane protein</topology>
    </subcellularLocation>
</comment>
<evidence type="ECO:0000313" key="13">
    <source>
        <dbReference type="Proteomes" id="UP000594464"/>
    </source>
</evidence>
<dbReference type="AlphaFoldDB" id="A0A7T0G480"/>
<feature type="transmembrane region" description="Helical" evidence="10">
    <location>
        <begin position="56"/>
        <end position="78"/>
    </location>
</feature>
<dbReference type="EMBL" id="CP048620">
    <property type="protein sequence ID" value="QPJ66123.1"/>
    <property type="molecule type" value="Genomic_DNA"/>
</dbReference>
<keyword evidence="8 10" id="KW-0472">Membrane</keyword>
<dbReference type="PROSITE" id="PS01307">
    <property type="entry name" value="MOTA"/>
    <property type="match status" value="1"/>
</dbReference>
<evidence type="ECO:0000259" key="11">
    <source>
        <dbReference type="Pfam" id="PF01618"/>
    </source>
</evidence>
<protein>
    <submittedName>
        <fullName evidence="12">Biopolymer transporter ExbB</fullName>
    </submittedName>
</protein>
<keyword evidence="7 10" id="KW-1133">Transmembrane helix</keyword>
<dbReference type="PANTHER" id="PTHR30433:SF2">
    <property type="entry name" value="MOTILITY PROTEIN A"/>
    <property type="match status" value="1"/>
</dbReference>
<feature type="transmembrane region" description="Helical" evidence="10">
    <location>
        <begin position="32"/>
        <end position="50"/>
    </location>
</feature>
<dbReference type="InterPro" id="IPR000540">
    <property type="entry name" value="Flag_MotA_CS"/>
</dbReference>
<evidence type="ECO:0000256" key="5">
    <source>
        <dbReference type="ARBA" id="ARBA00022692"/>
    </source>
</evidence>
<organism evidence="12 13">
    <name type="scientific">Candidatus Nitrohelix vancouverensis</name>
    <dbReference type="NCBI Taxonomy" id="2705534"/>
    <lineage>
        <taxon>Bacteria</taxon>
        <taxon>Pseudomonadati</taxon>
        <taxon>Nitrospinota/Tectimicrobiota group</taxon>
        <taxon>Nitrospinota</taxon>
        <taxon>Nitrospinia</taxon>
        <taxon>Nitrospinales</taxon>
        <taxon>Nitrospinaceae</taxon>
        <taxon>Candidatus Nitrohelix</taxon>
    </lineage>
</organism>
<dbReference type="Proteomes" id="UP000594464">
    <property type="component" value="Chromosome"/>
</dbReference>
<keyword evidence="3" id="KW-0813">Transport</keyword>
<evidence type="ECO:0000256" key="1">
    <source>
        <dbReference type="ARBA" id="ARBA00004651"/>
    </source>
</evidence>
<feature type="transmembrane region" description="Helical" evidence="10">
    <location>
        <begin position="175"/>
        <end position="199"/>
    </location>
</feature>
<evidence type="ECO:0000256" key="3">
    <source>
        <dbReference type="ARBA" id="ARBA00022448"/>
    </source>
</evidence>
<dbReference type="GO" id="GO:0006935">
    <property type="term" value="P:chemotaxis"/>
    <property type="evidence" value="ECO:0007669"/>
    <property type="project" value="InterPro"/>
</dbReference>
<evidence type="ECO:0000256" key="8">
    <source>
        <dbReference type="ARBA" id="ARBA00023136"/>
    </source>
</evidence>